<keyword evidence="2" id="KW-0812">Transmembrane</keyword>
<feature type="compositionally biased region" description="Pro residues" evidence="1">
    <location>
        <begin position="354"/>
        <end position="369"/>
    </location>
</feature>
<feature type="compositionally biased region" description="Basic and acidic residues" evidence="1">
    <location>
        <begin position="131"/>
        <end position="164"/>
    </location>
</feature>
<feature type="compositionally biased region" description="Low complexity" evidence="1">
    <location>
        <begin position="20"/>
        <end position="32"/>
    </location>
</feature>
<evidence type="ECO:0000313" key="5">
    <source>
        <dbReference type="Proteomes" id="UP000593571"/>
    </source>
</evidence>
<keyword evidence="5" id="KW-1185">Reference proteome</keyword>
<feature type="region of interest" description="Disordered" evidence="1">
    <location>
        <begin position="20"/>
        <end position="290"/>
    </location>
</feature>
<evidence type="ECO:0000256" key="1">
    <source>
        <dbReference type="SAM" id="MobiDB-lite"/>
    </source>
</evidence>
<gene>
    <name evidence="4" type="ORF">HJG63_005574</name>
</gene>
<feature type="transmembrane region" description="Helical" evidence="2">
    <location>
        <begin position="405"/>
        <end position="430"/>
    </location>
</feature>
<reference evidence="4 5" key="1">
    <citation type="journal article" date="2020" name="Nature">
        <title>Six reference-quality genomes reveal evolution of bat adaptations.</title>
        <authorList>
            <person name="Jebb D."/>
            <person name="Huang Z."/>
            <person name="Pippel M."/>
            <person name="Hughes G.M."/>
            <person name="Lavrichenko K."/>
            <person name="Devanna P."/>
            <person name="Winkler S."/>
            <person name="Jermiin L.S."/>
            <person name="Skirmuntt E.C."/>
            <person name="Katzourakis A."/>
            <person name="Burkitt-Gray L."/>
            <person name="Ray D.A."/>
            <person name="Sullivan K.A.M."/>
            <person name="Roscito J.G."/>
            <person name="Kirilenko B.M."/>
            <person name="Davalos L.M."/>
            <person name="Corthals A.P."/>
            <person name="Power M.L."/>
            <person name="Jones G."/>
            <person name="Ransome R.D."/>
            <person name="Dechmann D.K.N."/>
            <person name="Locatelli A.G."/>
            <person name="Puechmaille S.J."/>
            <person name="Fedrigo O."/>
            <person name="Jarvis E.D."/>
            <person name="Hiller M."/>
            <person name="Vernes S.C."/>
            <person name="Myers E.W."/>
            <person name="Teeling E.C."/>
        </authorList>
    </citation>
    <scope>NUCLEOTIDE SEQUENCE [LARGE SCALE GENOMIC DNA]</scope>
    <source>
        <strain evidence="4">MRouAeg1</strain>
        <tissue evidence="4">Muscle</tissue>
    </source>
</reference>
<keyword evidence="2" id="KW-1133">Transmembrane helix</keyword>
<feature type="compositionally biased region" description="Polar residues" evidence="1">
    <location>
        <begin position="40"/>
        <end position="58"/>
    </location>
</feature>
<feature type="region of interest" description="Disordered" evidence="1">
    <location>
        <begin position="477"/>
        <end position="517"/>
    </location>
</feature>
<organism evidence="4 5">
    <name type="scientific">Rousettus aegyptiacus</name>
    <name type="common">Egyptian fruit bat</name>
    <name type="synonym">Pteropus aegyptiacus</name>
    <dbReference type="NCBI Taxonomy" id="9407"/>
    <lineage>
        <taxon>Eukaryota</taxon>
        <taxon>Metazoa</taxon>
        <taxon>Chordata</taxon>
        <taxon>Craniata</taxon>
        <taxon>Vertebrata</taxon>
        <taxon>Euteleostomi</taxon>
        <taxon>Mammalia</taxon>
        <taxon>Eutheria</taxon>
        <taxon>Laurasiatheria</taxon>
        <taxon>Chiroptera</taxon>
        <taxon>Yinpterochiroptera</taxon>
        <taxon>Pteropodoidea</taxon>
        <taxon>Pteropodidae</taxon>
        <taxon>Rousettinae</taxon>
        <taxon>Rousettus</taxon>
    </lineage>
</organism>
<dbReference type="EMBL" id="JACASE010000014">
    <property type="protein sequence ID" value="KAF6409927.1"/>
    <property type="molecule type" value="Genomic_DNA"/>
</dbReference>
<dbReference type="Proteomes" id="UP000593571">
    <property type="component" value="Unassembled WGS sequence"/>
</dbReference>
<evidence type="ECO:0000256" key="3">
    <source>
        <dbReference type="SAM" id="SignalP"/>
    </source>
</evidence>
<feature type="compositionally biased region" description="Polar residues" evidence="1">
    <location>
        <begin position="78"/>
        <end position="90"/>
    </location>
</feature>
<feature type="compositionally biased region" description="Polar residues" evidence="1">
    <location>
        <begin position="103"/>
        <end position="130"/>
    </location>
</feature>
<evidence type="ECO:0000256" key="2">
    <source>
        <dbReference type="SAM" id="Phobius"/>
    </source>
</evidence>
<feature type="signal peptide" evidence="3">
    <location>
        <begin position="1"/>
        <end position="22"/>
    </location>
</feature>
<keyword evidence="2" id="KW-0472">Membrane</keyword>
<feature type="region of interest" description="Disordered" evidence="1">
    <location>
        <begin position="329"/>
        <end position="380"/>
    </location>
</feature>
<evidence type="ECO:0000313" key="4">
    <source>
        <dbReference type="EMBL" id="KAF6409927.1"/>
    </source>
</evidence>
<keyword evidence="3" id="KW-0732">Signal</keyword>
<name>A0A7J8CGH1_ROUAE</name>
<sequence>MKSFSPILFFLTFLLAGLGSKAAPSASPPAGSDVPAMGYPSQTSPHATENSTHDQLNPESPGIASLEPSKMPHAVSPEPSSHNFTETPNPDLQKPPHPKSPETPKTNSLNTSISESLETPKINPSQMTHSETSENPKHDPTEIPHQESPETPKPDPSKTSHPEFPETSNPDPTQTPHQESLEVPKLNSTEISHAEALETPNPYSTKTLHPKSPETHEPNTTESPNSEFPQILHSDPTKPPNPESHVTHNPRPTEIPQTEFPTTHYQDATEIPVASDPGISTSLHPETPAPLKDRATALSELPLNTEPETLVAIQAGFLKFPASDALGTIEPKTSQNSSLKGPDALPLSARIVGPPAPPGPTSQPAPATPRAPQRRSGGERVNTIIVVERVEKTGVTLAGRPRGAVGGALCFFFAGVGLLLGIFLLLWCLYRRASQHRPFAHHRLPNDGDEPVIHLNAPKEPYDLYFYAPDAWVPSHIATKQPPPTPPLPPKLPPPPRGGRPQRLEPLSPATLPNNFV</sequence>
<feature type="compositionally biased region" description="Polar residues" evidence="1">
    <location>
        <begin position="166"/>
        <end position="178"/>
    </location>
</feature>
<dbReference type="AlphaFoldDB" id="A0A7J8CGH1"/>
<dbReference type="OrthoDB" id="9837867at2759"/>
<proteinExistence type="predicted"/>
<feature type="compositionally biased region" description="Pro residues" evidence="1">
    <location>
        <begin position="481"/>
        <end position="498"/>
    </location>
</feature>
<protein>
    <submittedName>
        <fullName evidence="4">Golgi associated olfactory signaling regulator</fullName>
    </submittedName>
</protein>
<feature type="compositionally biased region" description="Polar residues" evidence="1">
    <location>
        <begin position="255"/>
        <end position="266"/>
    </location>
</feature>
<feature type="chain" id="PRO_5029761433" evidence="3">
    <location>
        <begin position="23"/>
        <end position="517"/>
    </location>
</feature>
<accession>A0A7J8CGH1</accession>
<comment type="caution">
    <text evidence="4">The sequence shown here is derived from an EMBL/GenBank/DDBJ whole genome shotgun (WGS) entry which is preliminary data.</text>
</comment>